<dbReference type="SMART" id="SM00062">
    <property type="entry name" value="PBPb"/>
    <property type="match status" value="1"/>
</dbReference>
<protein>
    <submittedName>
        <fullName evidence="5">Alkylphosphonate ABC transporter</fullName>
    </submittedName>
</protein>
<dbReference type="PANTHER" id="PTHR35841">
    <property type="entry name" value="PHOSPHONATES-BINDING PERIPLASMIC PROTEIN"/>
    <property type="match status" value="1"/>
</dbReference>
<dbReference type="InterPro" id="IPR001638">
    <property type="entry name" value="Solute-binding_3/MltF_N"/>
</dbReference>
<evidence type="ECO:0000256" key="3">
    <source>
        <dbReference type="SAM" id="SignalP"/>
    </source>
</evidence>
<name>A0A0R1NKA4_9LACO</name>
<dbReference type="CDD" id="cd01071">
    <property type="entry name" value="PBP2_PhnD_like"/>
    <property type="match status" value="1"/>
</dbReference>
<dbReference type="Pfam" id="PF12974">
    <property type="entry name" value="Phosphonate-bd"/>
    <property type="match status" value="1"/>
</dbReference>
<dbReference type="SUPFAM" id="SSF53850">
    <property type="entry name" value="Periplasmic binding protein-like II"/>
    <property type="match status" value="1"/>
</dbReference>
<keyword evidence="2 3" id="KW-0732">Signal</keyword>
<sequence>MKFKKVLVGALAVLATVSLAACSNNKKSSSSSSNEPKELNVEFVPSTQANKMEAKAKPLGTLLQKQLHIPVHVTVSTDYSGLVEAMSSKKVDVGFMPPYSYILAHKRGIADVLLQAERYGYDEPSGKMNHTLMHKYRGMIVVKKGSKIKSWKDLKGKKIAIGDPSSSSAYVYPVAELYKKGLNVTKECKLVNIKGDDQEVLSVLNGDVDAAFVFSDARNIAAQDDKKAMTDVVPIYFTKWIPNDIIAVRKDMPKKFRAKLSKAFKNIAKSKKGKQIIESIYNHYGYVSAKDSDFDGLRQYQKIVNKATGGSSNNN</sequence>
<feature type="domain" description="Solute-binding protein family 3/N-terminal" evidence="4">
    <location>
        <begin position="38"/>
        <end position="288"/>
    </location>
</feature>
<dbReference type="PROSITE" id="PS51257">
    <property type="entry name" value="PROKAR_LIPOPROTEIN"/>
    <property type="match status" value="1"/>
</dbReference>
<dbReference type="eggNOG" id="COG3221">
    <property type="taxonomic scope" value="Bacteria"/>
</dbReference>
<evidence type="ECO:0000313" key="5">
    <source>
        <dbReference type="EMBL" id="KRL20703.1"/>
    </source>
</evidence>
<dbReference type="OrthoDB" id="9776786at2"/>
<comment type="similarity">
    <text evidence="1">Belongs to the phosphate/phosphite/phosphonate binding protein family.</text>
</comment>
<reference evidence="5 6" key="1">
    <citation type="journal article" date="2015" name="Genome Announc.">
        <title>Expanding the biotechnology potential of lactobacilli through comparative genomics of 213 strains and associated genera.</title>
        <authorList>
            <person name="Sun Z."/>
            <person name="Harris H.M."/>
            <person name="McCann A."/>
            <person name="Guo C."/>
            <person name="Argimon S."/>
            <person name="Zhang W."/>
            <person name="Yang X."/>
            <person name="Jeffery I.B."/>
            <person name="Cooney J.C."/>
            <person name="Kagawa T.F."/>
            <person name="Liu W."/>
            <person name="Song Y."/>
            <person name="Salvetti E."/>
            <person name="Wrobel A."/>
            <person name="Rasinkangas P."/>
            <person name="Parkhill J."/>
            <person name="Rea M.C."/>
            <person name="O'Sullivan O."/>
            <person name="Ritari J."/>
            <person name="Douillard F.P."/>
            <person name="Paul Ross R."/>
            <person name="Yang R."/>
            <person name="Briner A.E."/>
            <person name="Felis G.E."/>
            <person name="de Vos W.M."/>
            <person name="Barrangou R."/>
            <person name="Klaenhammer T.R."/>
            <person name="Caufield P.W."/>
            <person name="Cui Y."/>
            <person name="Zhang H."/>
            <person name="O'Toole P.W."/>
        </authorList>
    </citation>
    <scope>NUCLEOTIDE SEQUENCE [LARGE SCALE GENOMIC DNA]</scope>
    <source>
        <strain evidence="5 6">DSM 10532</strain>
    </source>
</reference>
<dbReference type="EMBL" id="AZEL01000056">
    <property type="protein sequence ID" value="KRL20703.1"/>
    <property type="molecule type" value="Genomic_DNA"/>
</dbReference>
<dbReference type="GO" id="GO:0043190">
    <property type="term" value="C:ATP-binding cassette (ABC) transporter complex"/>
    <property type="evidence" value="ECO:0007669"/>
    <property type="project" value="InterPro"/>
</dbReference>
<evidence type="ECO:0000313" key="6">
    <source>
        <dbReference type="Proteomes" id="UP000051311"/>
    </source>
</evidence>
<evidence type="ECO:0000259" key="4">
    <source>
        <dbReference type="SMART" id="SM00062"/>
    </source>
</evidence>
<accession>A0A0R1NKA4</accession>
<dbReference type="PANTHER" id="PTHR35841:SF1">
    <property type="entry name" value="PHOSPHONATES-BINDING PERIPLASMIC PROTEIN"/>
    <property type="match status" value="1"/>
</dbReference>
<dbReference type="Proteomes" id="UP000051311">
    <property type="component" value="Unassembled WGS sequence"/>
</dbReference>
<proteinExistence type="inferred from homology"/>
<comment type="caution">
    <text evidence="5">The sequence shown here is derived from an EMBL/GenBank/DDBJ whole genome shotgun (WGS) entry which is preliminary data.</text>
</comment>
<dbReference type="NCBIfam" id="TIGR01098">
    <property type="entry name" value="3A0109s03R"/>
    <property type="match status" value="1"/>
</dbReference>
<dbReference type="GO" id="GO:0055085">
    <property type="term" value="P:transmembrane transport"/>
    <property type="evidence" value="ECO:0007669"/>
    <property type="project" value="InterPro"/>
</dbReference>
<evidence type="ECO:0000256" key="2">
    <source>
        <dbReference type="ARBA" id="ARBA00022729"/>
    </source>
</evidence>
<organism evidence="5 6">
    <name type="scientific">Lactobacillus gallinarum DSM 10532 = JCM 2011</name>
    <dbReference type="NCBI Taxonomy" id="1423748"/>
    <lineage>
        <taxon>Bacteria</taxon>
        <taxon>Bacillati</taxon>
        <taxon>Bacillota</taxon>
        <taxon>Bacilli</taxon>
        <taxon>Lactobacillales</taxon>
        <taxon>Lactobacillaceae</taxon>
        <taxon>Lactobacillus</taxon>
    </lineage>
</organism>
<dbReference type="AlphaFoldDB" id="A0A0R1NKA4"/>
<feature type="chain" id="PRO_5038706749" evidence="3">
    <location>
        <begin position="21"/>
        <end position="315"/>
    </location>
</feature>
<feature type="signal peptide" evidence="3">
    <location>
        <begin position="1"/>
        <end position="20"/>
    </location>
</feature>
<evidence type="ECO:0000256" key="1">
    <source>
        <dbReference type="ARBA" id="ARBA00007162"/>
    </source>
</evidence>
<gene>
    <name evidence="5" type="ORF">FC37_GL001945</name>
</gene>
<dbReference type="Gene3D" id="3.40.190.10">
    <property type="entry name" value="Periplasmic binding protein-like II"/>
    <property type="match status" value="2"/>
</dbReference>
<dbReference type="InterPro" id="IPR005770">
    <property type="entry name" value="PhnD"/>
</dbReference>
<dbReference type="PATRIC" id="fig|1423748.3.peg.2019"/>
<dbReference type="STRING" id="1423748.FC37_GL001945"/>
<dbReference type="RefSeq" id="WP_025006350.1">
    <property type="nucleotide sequence ID" value="NZ_AZEL01000056.1"/>
</dbReference>